<evidence type="ECO:0000256" key="1">
    <source>
        <dbReference type="SAM" id="MobiDB-lite"/>
    </source>
</evidence>
<evidence type="ECO:0000313" key="2">
    <source>
        <dbReference type="EMBL" id="KUF82128.1"/>
    </source>
</evidence>
<protein>
    <submittedName>
        <fullName evidence="2">Uncharacterized protein</fullName>
    </submittedName>
</protein>
<dbReference type="OrthoDB" id="21085at2759"/>
<comment type="caution">
    <text evidence="2">The sequence shown here is derived from an EMBL/GenBank/DDBJ whole genome shotgun (WGS) entry which is preliminary data.</text>
</comment>
<evidence type="ECO:0000313" key="3">
    <source>
        <dbReference type="Proteomes" id="UP000052943"/>
    </source>
</evidence>
<dbReference type="PANTHER" id="PTHR34689">
    <property type="entry name" value="NUCLEIC ACID-BINDING PROTEIN"/>
    <property type="match status" value="1"/>
</dbReference>
<dbReference type="EMBL" id="LNFO01003829">
    <property type="protein sequence ID" value="KUF82128.1"/>
    <property type="molecule type" value="Genomic_DNA"/>
</dbReference>
<sequence>MGEFNEPKWETMELVKVYMKDYNTCTLPHEEYYDIEKYEMKRYHKQQRKAYAKQKNADYLQRGRGSRDQGFLRINRRPRCAPGYGDHWATSCRDESSLKTLTIADDYGTEEVKYAPSEEGLAEEDEEECEESEKEDERDAEEKPELSVRFDAGEENRSDRSNSTLAEDNGTLFGKEFDDDTASTDEVITPVLDYAAILAKQKMVDDSMNQKFLPVELRHERSSIFDIAHIDVIKKCKLDLSEAEKCIRHREPHLVFELLSKVSEIYRSGVISSQEVDYLCSTILYRIQPTKMLMDMTMNKNGMISDHEWHLLILKTKGIRHALCIRIFREESKPARNSGHMLSLSRCFVTHRGFGCVWFPEEYIVRVVDVESGVVWFTRKRFRELYKLHRKMNECVFPTRRISFAYDRAPALENFLRTTAALVAPSPLTFLHGVALKQLQQF</sequence>
<dbReference type="SUPFAM" id="SSF64268">
    <property type="entry name" value="PX domain"/>
    <property type="match status" value="1"/>
</dbReference>
<dbReference type="PANTHER" id="PTHR34689:SF1">
    <property type="entry name" value="NUCLEIC ACID-BINDING PROTEIN"/>
    <property type="match status" value="1"/>
</dbReference>
<dbReference type="Proteomes" id="UP000052943">
    <property type="component" value="Unassembled WGS sequence"/>
</dbReference>
<dbReference type="CDD" id="cd06093">
    <property type="entry name" value="PX_domain"/>
    <property type="match status" value="1"/>
</dbReference>
<gene>
    <name evidence="2" type="ORF">AM587_10001033</name>
</gene>
<feature type="compositionally biased region" description="Acidic residues" evidence="1">
    <location>
        <begin position="120"/>
        <end position="134"/>
    </location>
</feature>
<dbReference type="GO" id="GO:0035091">
    <property type="term" value="F:phosphatidylinositol binding"/>
    <property type="evidence" value="ECO:0007669"/>
    <property type="project" value="InterPro"/>
</dbReference>
<dbReference type="STRING" id="4790.A0A0W8CDH8"/>
<proteinExistence type="predicted"/>
<organism evidence="2 3">
    <name type="scientific">Phytophthora nicotianae</name>
    <name type="common">Potato buckeye rot agent</name>
    <name type="synonym">Phytophthora parasitica</name>
    <dbReference type="NCBI Taxonomy" id="4792"/>
    <lineage>
        <taxon>Eukaryota</taxon>
        <taxon>Sar</taxon>
        <taxon>Stramenopiles</taxon>
        <taxon>Oomycota</taxon>
        <taxon>Peronosporomycetes</taxon>
        <taxon>Peronosporales</taxon>
        <taxon>Peronosporaceae</taxon>
        <taxon>Phytophthora</taxon>
    </lineage>
</organism>
<dbReference type="AlphaFoldDB" id="A0A0W8CDH8"/>
<dbReference type="InterPro" id="IPR036871">
    <property type="entry name" value="PX_dom_sf"/>
</dbReference>
<name>A0A0W8CDH8_PHYNI</name>
<feature type="region of interest" description="Disordered" evidence="1">
    <location>
        <begin position="109"/>
        <end position="178"/>
    </location>
</feature>
<reference evidence="2 3" key="1">
    <citation type="submission" date="2015-11" db="EMBL/GenBank/DDBJ databases">
        <title>Genomes and virulence difference between two physiological races of Phytophthora nicotianae.</title>
        <authorList>
            <person name="Liu H."/>
            <person name="Ma X."/>
            <person name="Yu H."/>
            <person name="Fang D."/>
            <person name="Li Y."/>
            <person name="Wang X."/>
            <person name="Wang W."/>
            <person name="Dong Y."/>
            <person name="Xiao B."/>
        </authorList>
    </citation>
    <scope>NUCLEOTIDE SEQUENCE [LARGE SCALE GENOMIC DNA]</scope>
    <source>
        <strain evidence="3">race 0</strain>
    </source>
</reference>
<accession>A0A0W8CDH8</accession>
<feature type="compositionally biased region" description="Basic and acidic residues" evidence="1">
    <location>
        <begin position="135"/>
        <end position="160"/>
    </location>
</feature>